<dbReference type="AlphaFoldDB" id="A0A7G9YGC5"/>
<organism evidence="1">
    <name type="scientific">Candidatus Methanogaster sp. ANME-2c ERB4</name>
    <dbReference type="NCBI Taxonomy" id="2759911"/>
    <lineage>
        <taxon>Archaea</taxon>
        <taxon>Methanobacteriati</taxon>
        <taxon>Methanobacteriota</taxon>
        <taxon>Stenosarchaea group</taxon>
        <taxon>Methanomicrobia</taxon>
        <taxon>Methanosarcinales</taxon>
        <taxon>ANME-2 cluster</taxon>
        <taxon>Candidatus Methanogasteraceae</taxon>
        <taxon>Candidatus Methanogaster</taxon>
    </lineage>
</organism>
<accession>A0A7G9YGC5</accession>
<proteinExistence type="predicted"/>
<dbReference type="EMBL" id="MT631239">
    <property type="protein sequence ID" value="QNO47059.1"/>
    <property type="molecule type" value="Genomic_DNA"/>
</dbReference>
<sequence length="49" mass="5610">MLARAAKRSAIKQEVRMAETIGRVSDRSECLVATYNFICCIVFMARRNE</sequence>
<reference evidence="1" key="1">
    <citation type="submission" date="2020-06" db="EMBL/GenBank/DDBJ databases">
        <title>Unique genomic features of the anaerobic methanotrophic archaea.</title>
        <authorList>
            <person name="Chadwick G.L."/>
            <person name="Skennerton C.T."/>
            <person name="Laso-Perez R."/>
            <person name="Leu A.O."/>
            <person name="Speth D.R."/>
            <person name="Yu H."/>
            <person name="Morgan-Lang C."/>
            <person name="Hatzenpichler R."/>
            <person name="Goudeau D."/>
            <person name="Malmstrom R."/>
            <person name="Brazelton W.J."/>
            <person name="Woyke T."/>
            <person name="Hallam S.J."/>
            <person name="Tyson G.W."/>
            <person name="Wegener G."/>
            <person name="Boetius A."/>
            <person name="Orphan V."/>
        </authorList>
    </citation>
    <scope>NUCLEOTIDE SEQUENCE</scope>
</reference>
<name>A0A7G9YGC5_9EURY</name>
<gene>
    <name evidence="1" type="ORF">NBCJMJBN_00020</name>
</gene>
<evidence type="ECO:0000313" key="1">
    <source>
        <dbReference type="EMBL" id="QNO47059.1"/>
    </source>
</evidence>
<protein>
    <submittedName>
        <fullName evidence="1">Uncharacterized protein</fullName>
    </submittedName>
</protein>